<evidence type="ECO:0000313" key="4">
    <source>
        <dbReference type="Proteomes" id="UP000198287"/>
    </source>
</evidence>
<gene>
    <name evidence="3" type="ORF">Fcan01_22726</name>
</gene>
<protein>
    <submittedName>
        <fullName evidence="3">Uncharacterized protein</fullName>
    </submittedName>
</protein>
<feature type="transmembrane region" description="Helical" evidence="1">
    <location>
        <begin position="407"/>
        <end position="426"/>
    </location>
</feature>
<keyword evidence="1" id="KW-0812">Transmembrane</keyword>
<name>A0A226D9J8_FOLCA</name>
<reference evidence="3 4" key="1">
    <citation type="submission" date="2015-12" db="EMBL/GenBank/DDBJ databases">
        <title>The genome of Folsomia candida.</title>
        <authorList>
            <person name="Faddeeva A."/>
            <person name="Derks M.F."/>
            <person name="Anvar Y."/>
            <person name="Smit S."/>
            <person name="Van Straalen N."/>
            <person name="Roelofs D."/>
        </authorList>
    </citation>
    <scope>NUCLEOTIDE SEQUENCE [LARGE SCALE GENOMIC DNA]</scope>
    <source>
        <strain evidence="3 4">VU population</strain>
        <tissue evidence="3">Whole body</tissue>
    </source>
</reference>
<keyword evidence="4" id="KW-1185">Reference proteome</keyword>
<keyword evidence="2" id="KW-0732">Signal</keyword>
<dbReference type="EMBL" id="LNIX01000026">
    <property type="protein sequence ID" value="OXA42235.1"/>
    <property type="molecule type" value="Genomic_DNA"/>
</dbReference>
<evidence type="ECO:0000256" key="2">
    <source>
        <dbReference type="SAM" id="SignalP"/>
    </source>
</evidence>
<comment type="caution">
    <text evidence="3">The sequence shown here is derived from an EMBL/GenBank/DDBJ whole genome shotgun (WGS) entry which is preliminary data.</text>
</comment>
<feature type="transmembrane region" description="Helical" evidence="1">
    <location>
        <begin position="343"/>
        <end position="364"/>
    </location>
</feature>
<feature type="chain" id="PRO_5011968496" evidence="2">
    <location>
        <begin position="22"/>
        <end position="637"/>
    </location>
</feature>
<proteinExistence type="predicted"/>
<keyword evidence="1" id="KW-0472">Membrane</keyword>
<keyword evidence="1" id="KW-1133">Transmembrane helix</keyword>
<feature type="signal peptide" evidence="2">
    <location>
        <begin position="1"/>
        <end position="21"/>
    </location>
</feature>
<dbReference type="Proteomes" id="UP000198287">
    <property type="component" value="Unassembled WGS sequence"/>
</dbReference>
<dbReference type="AlphaFoldDB" id="A0A226D9J8"/>
<organism evidence="3 4">
    <name type="scientific">Folsomia candida</name>
    <name type="common">Springtail</name>
    <dbReference type="NCBI Taxonomy" id="158441"/>
    <lineage>
        <taxon>Eukaryota</taxon>
        <taxon>Metazoa</taxon>
        <taxon>Ecdysozoa</taxon>
        <taxon>Arthropoda</taxon>
        <taxon>Hexapoda</taxon>
        <taxon>Collembola</taxon>
        <taxon>Entomobryomorpha</taxon>
        <taxon>Isotomoidea</taxon>
        <taxon>Isotomidae</taxon>
        <taxon>Proisotominae</taxon>
        <taxon>Folsomia</taxon>
    </lineage>
</organism>
<accession>A0A226D9J8</accession>
<evidence type="ECO:0000256" key="1">
    <source>
        <dbReference type="SAM" id="Phobius"/>
    </source>
</evidence>
<evidence type="ECO:0000313" key="3">
    <source>
        <dbReference type="EMBL" id="OXA42235.1"/>
    </source>
</evidence>
<sequence>MIKQILIFTFLQITSFTSVSAHFNFQHVDCVVPARSIIQIIGDFFAEQQKPFEAELVYFLLQNQNYLKVLNHLPPNQNLKDSCRKNSYIFSKYIGHSVTRISFIFLSQLEPEAGKKDFNHFRERLNYCGEDPTYIFLVISITNNKTFRISPKAASTSKLFVVHSRSNGNNYLQIYVVCLPCRFSHLLELRPSAIDLPKLLDYSWERHNADLQGLRAGTGGARKFHPGKETCSAIKRGGKEFSWNVICAQLVLGSKFNFTDVTVYGQRNTIPFHPYKYDYSFEIEYTAIVGGPEIECWFLYPVSAKYTWLQYSGEKYQFKMASVSYSKPNFEGLIAMVMALDQYTWTASGVSFTLVAILLTLGALKDCVSVTHRKAMAYFTQIWQWILASLSGQCHGTPGILRLTPHLSLFVVTCVLSFFLLGSVFYQSSLYSKLVAVTPPRLPSTFESVLASKIQIITTTRIYHGSATPKSLLKFSLLKPIIKTSLKPKLIGTETLLQDRVHFVRSTSDFIVGVNISEEWDVNLQGNSFQRVMDTSAIINSEYDLDEMLAGVETKRVSYIVRHTEPTKFFIHKPIFITRGFMNSFLSKSIGHLVQSGLYKLWEYLDYTRKFMKDIKGQTSTELYRKVFVKKFFGVKK</sequence>